<evidence type="ECO:0000313" key="16">
    <source>
        <dbReference type="EMBL" id="EPD12416.1"/>
    </source>
</evidence>
<feature type="binding site" evidence="14">
    <location>
        <position position="282"/>
    </location>
    <ligand>
        <name>S-adenosyl-L-methionine</name>
        <dbReference type="ChEBI" id="CHEBI:59789"/>
    </ligand>
</feature>
<dbReference type="PANTHER" id="PTHR22807">
    <property type="entry name" value="NOP2 YEAST -RELATED NOL1/NOP2/FMU SUN DOMAIN-CONTAINING"/>
    <property type="match status" value="1"/>
</dbReference>
<dbReference type="Pfam" id="PF01189">
    <property type="entry name" value="Methyltr_RsmB-F"/>
    <property type="match status" value="1"/>
</dbReference>
<dbReference type="SUPFAM" id="SSF48013">
    <property type="entry name" value="NusB-like"/>
    <property type="match status" value="1"/>
</dbReference>
<name>A0AB33Z0A5_9GAMM</name>
<feature type="binding site" evidence="14">
    <location>
        <begin position="258"/>
        <end position="264"/>
    </location>
    <ligand>
        <name>S-adenosyl-L-methionine</name>
        <dbReference type="ChEBI" id="CHEBI:59789"/>
    </ligand>
</feature>
<dbReference type="InterPro" id="IPR029063">
    <property type="entry name" value="SAM-dependent_MTases_sf"/>
</dbReference>
<dbReference type="PROSITE" id="PS01153">
    <property type="entry name" value="NOL1_NOP2_SUN"/>
    <property type="match status" value="1"/>
</dbReference>
<evidence type="ECO:0000256" key="7">
    <source>
        <dbReference type="ARBA" id="ARBA00022603"/>
    </source>
</evidence>
<keyword evidence="17" id="KW-1185">Reference proteome</keyword>
<accession>A0AB33Z0A5</accession>
<evidence type="ECO:0000256" key="4">
    <source>
        <dbReference type="ARBA" id="ARBA00012140"/>
    </source>
</evidence>
<gene>
    <name evidence="16" type="ORF">L196_09859</name>
</gene>
<dbReference type="EC" id="2.1.1.176" evidence="4"/>
<evidence type="ECO:0000256" key="3">
    <source>
        <dbReference type="ARBA" id="ARBA00007494"/>
    </source>
</evidence>
<dbReference type="NCBIfam" id="TIGR00563">
    <property type="entry name" value="rsmB"/>
    <property type="match status" value="1"/>
</dbReference>
<dbReference type="PANTHER" id="PTHR22807:SF61">
    <property type="entry name" value="NOL1_NOP2_SUN FAMILY PROTEIN _ ANTITERMINATION NUSB DOMAIN-CONTAINING PROTEIN"/>
    <property type="match status" value="1"/>
</dbReference>
<dbReference type="NCBIfam" id="NF011494">
    <property type="entry name" value="PRK14902.1"/>
    <property type="match status" value="1"/>
</dbReference>
<dbReference type="InterPro" id="IPR035926">
    <property type="entry name" value="NusB-like_sf"/>
</dbReference>
<dbReference type="InterPro" id="IPR001678">
    <property type="entry name" value="MeTrfase_RsmB-F_NOP2_dom"/>
</dbReference>
<feature type="domain" description="SAM-dependent MTase RsmB/NOP-type" evidence="15">
    <location>
        <begin position="168"/>
        <end position="438"/>
    </location>
</feature>
<keyword evidence="7 14" id="KW-0489">Methyltransferase</keyword>
<dbReference type="GO" id="GO:0006355">
    <property type="term" value="P:regulation of DNA-templated transcription"/>
    <property type="evidence" value="ECO:0007669"/>
    <property type="project" value="InterPro"/>
</dbReference>
<evidence type="ECO:0000256" key="12">
    <source>
        <dbReference type="ARBA" id="ARBA00031088"/>
    </source>
</evidence>
<dbReference type="InterPro" id="IPR023267">
    <property type="entry name" value="RCMT"/>
</dbReference>
<evidence type="ECO:0000256" key="8">
    <source>
        <dbReference type="ARBA" id="ARBA00022679"/>
    </source>
</evidence>
<dbReference type="CDD" id="cd02440">
    <property type="entry name" value="AdoMet_MTases"/>
    <property type="match status" value="1"/>
</dbReference>
<evidence type="ECO:0000256" key="11">
    <source>
        <dbReference type="ARBA" id="ARBA00030399"/>
    </source>
</evidence>
<dbReference type="NCBIfam" id="NF008149">
    <property type="entry name" value="PRK10901.1"/>
    <property type="match status" value="1"/>
</dbReference>
<keyword evidence="9 14" id="KW-0949">S-adenosyl-L-methionine</keyword>
<dbReference type="InterPro" id="IPR006027">
    <property type="entry name" value="NusB_RsmB_TIM44"/>
</dbReference>
<comment type="similarity">
    <text evidence="3 14">Belongs to the class I-like SAM-binding methyltransferase superfamily. RsmB/NOP family.</text>
</comment>
<dbReference type="InterPro" id="IPR054728">
    <property type="entry name" value="RsmB-like_ferredoxin"/>
</dbReference>
<comment type="subcellular location">
    <subcellularLocation>
        <location evidence="2">Cytoplasm</location>
    </subcellularLocation>
</comment>
<reference evidence="16 17" key="1">
    <citation type="journal article" date="2013" name="Genome Announc.">
        <title>Genome Sequence of the Pyrene- and Fluoranthene-Degrading Bacterium Cycloclasticus sp. Strain PY97M.</title>
        <authorList>
            <person name="Cui Z."/>
            <person name="Xu G."/>
            <person name="Li Q."/>
            <person name="Gao W."/>
            <person name="Zheng L."/>
        </authorList>
    </citation>
    <scope>NUCLEOTIDE SEQUENCE [LARGE SCALE GENOMIC DNA]</scope>
    <source>
        <strain evidence="16 17">PY97M</strain>
    </source>
</reference>
<evidence type="ECO:0000256" key="10">
    <source>
        <dbReference type="ARBA" id="ARBA00022884"/>
    </source>
</evidence>
<dbReference type="GO" id="GO:0008649">
    <property type="term" value="F:rRNA methyltransferase activity"/>
    <property type="evidence" value="ECO:0007669"/>
    <property type="project" value="InterPro"/>
</dbReference>
<evidence type="ECO:0000256" key="9">
    <source>
        <dbReference type="ARBA" id="ARBA00022691"/>
    </source>
</evidence>
<sequence>MNAKKNTSHSARETAVLVICAVIQHGKSLTDALSLSENLEPREKAFCRELCYGTLRWHSRLDAILHLLLKKPFKAKDLDITVLALIGLYQIIYLSTPDHAAVSETVSQCKRGKKSWANGVLNGVLRNFLRNRESLEKTVDEQLNQRFSHPDWLVKEISKSWGQQTKKILAANNQYPPMSIRVNQKIVTRDHYLQQLSDNAIHATKTPFNTVGLTLEKPVNVDQLPDFWQGASSVQDGAAQLAAELLDIKGGQRILDVCAAPGGKAAHILEQAAGTVSLLALDIDEKRNQRVLENLQRLKLNAEVMTVDALEADEWFDEKPFQRILLDAPCSATGVIRRHPDIKILRQPSDIPALIELQSKLLKTIWPLLDKKGVLLYATCSILSAENSQQISTFLAEHPDAKEIKINAEWGHTCEHGQQILPGDNNMDGFYYACLTKI</sequence>
<dbReference type="PRINTS" id="PR02008">
    <property type="entry name" value="RCMTFAMILY"/>
</dbReference>
<dbReference type="EMBL" id="ASHL01000010">
    <property type="protein sequence ID" value="EPD12416.1"/>
    <property type="molecule type" value="Genomic_DNA"/>
</dbReference>
<comment type="catalytic activity">
    <reaction evidence="13">
        <text>cytidine(967) in 16S rRNA + S-adenosyl-L-methionine = 5-methylcytidine(967) in 16S rRNA + S-adenosyl-L-homocysteine + H(+)</text>
        <dbReference type="Rhea" id="RHEA:42748"/>
        <dbReference type="Rhea" id="RHEA-COMP:10219"/>
        <dbReference type="Rhea" id="RHEA-COMP:10220"/>
        <dbReference type="ChEBI" id="CHEBI:15378"/>
        <dbReference type="ChEBI" id="CHEBI:57856"/>
        <dbReference type="ChEBI" id="CHEBI:59789"/>
        <dbReference type="ChEBI" id="CHEBI:74483"/>
        <dbReference type="ChEBI" id="CHEBI:82748"/>
        <dbReference type="EC" id="2.1.1.176"/>
    </reaction>
</comment>
<organism evidence="16 17">
    <name type="scientific">Cycloclasticus pugetii</name>
    <dbReference type="NCBI Taxonomy" id="34068"/>
    <lineage>
        <taxon>Bacteria</taxon>
        <taxon>Pseudomonadati</taxon>
        <taxon>Pseudomonadota</taxon>
        <taxon>Gammaproteobacteria</taxon>
        <taxon>Thiotrichales</taxon>
        <taxon>Piscirickettsiaceae</taxon>
        <taxon>Cycloclasticus</taxon>
    </lineage>
</organism>
<keyword evidence="8 14" id="KW-0808">Transferase</keyword>
<protein>
    <recommendedName>
        <fullName evidence="4">16S rRNA (cytosine(967)-C(5))-methyltransferase</fullName>
        <ecNumber evidence="4">2.1.1.176</ecNumber>
    </recommendedName>
    <alternativeName>
        <fullName evidence="11">16S rRNA m5C967 methyltransferase</fullName>
    </alternativeName>
    <alternativeName>
        <fullName evidence="12">rRNA (cytosine-C(5)-)-methyltransferase RsmB</fullName>
    </alternativeName>
</protein>
<keyword evidence="6" id="KW-0698">rRNA processing</keyword>
<proteinExistence type="inferred from homology"/>
<evidence type="ECO:0000256" key="1">
    <source>
        <dbReference type="ARBA" id="ARBA00002724"/>
    </source>
</evidence>
<dbReference type="RefSeq" id="WP_016390848.1">
    <property type="nucleotide sequence ID" value="NZ_KE646810.1"/>
</dbReference>
<dbReference type="Pfam" id="PF22458">
    <property type="entry name" value="RsmF-B_ferredox"/>
    <property type="match status" value="1"/>
</dbReference>
<dbReference type="GO" id="GO:0005737">
    <property type="term" value="C:cytoplasm"/>
    <property type="evidence" value="ECO:0007669"/>
    <property type="project" value="UniProtKB-SubCell"/>
</dbReference>
<dbReference type="Pfam" id="PF01029">
    <property type="entry name" value="NusB"/>
    <property type="match status" value="1"/>
</dbReference>
<evidence type="ECO:0000313" key="17">
    <source>
        <dbReference type="Proteomes" id="UP000015462"/>
    </source>
</evidence>
<dbReference type="Gene3D" id="3.40.50.150">
    <property type="entry name" value="Vaccinia Virus protein VP39"/>
    <property type="match status" value="1"/>
</dbReference>
<feature type="binding site" evidence="14">
    <location>
        <position position="327"/>
    </location>
    <ligand>
        <name>S-adenosyl-L-methionine</name>
        <dbReference type="ChEBI" id="CHEBI:59789"/>
    </ligand>
</feature>
<evidence type="ECO:0000256" key="14">
    <source>
        <dbReference type="PROSITE-ProRule" id="PRU01023"/>
    </source>
</evidence>
<dbReference type="AlphaFoldDB" id="A0AB33Z0A5"/>
<evidence type="ECO:0000256" key="6">
    <source>
        <dbReference type="ARBA" id="ARBA00022552"/>
    </source>
</evidence>
<dbReference type="InterPro" id="IPR004573">
    <property type="entry name" value="rRNA_ssu_MeTfrase_B"/>
</dbReference>
<dbReference type="Gene3D" id="3.30.70.1170">
    <property type="entry name" value="Sun protein, domain 3"/>
    <property type="match status" value="1"/>
</dbReference>
<dbReference type="FunFam" id="3.40.50.150:FF:000022">
    <property type="entry name" value="Ribosomal RNA small subunit methyltransferase B"/>
    <property type="match status" value="1"/>
</dbReference>
<comment type="caution">
    <text evidence="16">The sequence shown here is derived from an EMBL/GenBank/DDBJ whole genome shotgun (WGS) entry which is preliminary data.</text>
</comment>
<dbReference type="InterPro" id="IPR018314">
    <property type="entry name" value="RsmB/NOL1/NOP2-like_CS"/>
</dbReference>
<dbReference type="SUPFAM" id="SSF53335">
    <property type="entry name" value="S-adenosyl-L-methionine-dependent methyltransferases"/>
    <property type="match status" value="1"/>
</dbReference>
<comment type="function">
    <text evidence="1">Specifically methylates the cytosine at position 967 (m5C967) of 16S rRNA.</text>
</comment>
<dbReference type="Gene3D" id="1.10.940.10">
    <property type="entry name" value="NusB-like"/>
    <property type="match status" value="1"/>
</dbReference>
<evidence type="ECO:0000256" key="5">
    <source>
        <dbReference type="ARBA" id="ARBA00022490"/>
    </source>
</evidence>
<dbReference type="GO" id="GO:0003723">
    <property type="term" value="F:RNA binding"/>
    <property type="evidence" value="ECO:0007669"/>
    <property type="project" value="UniProtKB-UniRule"/>
</dbReference>
<keyword evidence="5" id="KW-0963">Cytoplasm</keyword>
<dbReference type="InterPro" id="IPR049560">
    <property type="entry name" value="MeTrfase_RsmB-F_NOP2_cat"/>
</dbReference>
<evidence type="ECO:0000259" key="15">
    <source>
        <dbReference type="PROSITE" id="PS51686"/>
    </source>
</evidence>
<feature type="active site" description="Nucleophile" evidence="14">
    <location>
        <position position="380"/>
    </location>
</feature>
<dbReference type="Proteomes" id="UP000015462">
    <property type="component" value="Unassembled WGS sequence"/>
</dbReference>
<keyword evidence="10 14" id="KW-0694">RNA-binding</keyword>
<feature type="binding site" evidence="14">
    <location>
        <position position="308"/>
    </location>
    <ligand>
        <name>S-adenosyl-L-methionine</name>
        <dbReference type="ChEBI" id="CHEBI:59789"/>
    </ligand>
</feature>
<evidence type="ECO:0000256" key="13">
    <source>
        <dbReference type="ARBA" id="ARBA00047283"/>
    </source>
</evidence>
<evidence type="ECO:0000256" key="2">
    <source>
        <dbReference type="ARBA" id="ARBA00004496"/>
    </source>
</evidence>
<dbReference type="PROSITE" id="PS51686">
    <property type="entry name" value="SAM_MT_RSMB_NOP"/>
    <property type="match status" value="1"/>
</dbReference>